<dbReference type="InterPro" id="IPR050493">
    <property type="entry name" value="FAD-dep_Monooxygenase_BioMet"/>
</dbReference>
<dbReference type="InterPro" id="IPR036188">
    <property type="entry name" value="FAD/NAD-bd_sf"/>
</dbReference>
<comment type="caution">
    <text evidence="5">The sequence shown here is derived from an EMBL/GenBank/DDBJ whole genome shotgun (WGS) entry which is preliminary data.</text>
</comment>
<dbReference type="InterPro" id="IPR006076">
    <property type="entry name" value="FAD-dep_OxRdtase"/>
</dbReference>
<comment type="similarity">
    <text evidence="1">Belongs to the paxM FAD-dependent monooxygenase family.</text>
</comment>
<protein>
    <recommendedName>
        <fullName evidence="4">FAD dependent oxidoreductase domain-containing protein</fullName>
    </recommendedName>
</protein>
<proteinExistence type="inferred from homology"/>
<dbReference type="Gene3D" id="3.30.9.30">
    <property type="match status" value="1"/>
</dbReference>
<keyword evidence="6" id="KW-1185">Reference proteome</keyword>
<evidence type="ECO:0000313" key="6">
    <source>
        <dbReference type="Proteomes" id="UP001218218"/>
    </source>
</evidence>
<gene>
    <name evidence="5" type="ORF">DFH08DRAFT_970908</name>
</gene>
<dbReference type="Proteomes" id="UP001218218">
    <property type="component" value="Unassembled WGS sequence"/>
</dbReference>
<keyword evidence="2" id="KW-0560">Oxidoreductase</keyword>
<evidence type="ECO:0000256" key="2">
    <source>
        <dbReference type="ARBA" id="ARBA00023002"/>
    </source>
</evidence>
<feature type="domain" description="FAD dependent oxidoreductase" evidence="4">
    <location>
        <begin position="49"/>
        <end position="83"/>
    </location>
</feature>
<accession>A0AAD7EGB7</accession>
<reference evidence="5" key="1">
    <citation type="submission" date="2023-03" db="EMBL/GenBank/DDBJ databases">
        <title>Massive genome expansion in bonnet fungi (Mycena s.s.) driven by repeated elements and novel gene families across ecological guilds.</title>
        <authorList>
            <consortium name="Lawrence Berkeley National Laboratory"/>
            <person name="Harder C.B."/>
            <person name="Miyauchi S."/>
            <person name="Viragh M."/>
            <person name="Kuo A."/>
            <person name="Thoen E."/>
            <person name="Andreopoulos B."/>
            <person name="Lu D."/>
            <person name="Skrede I."/>
            <person name="Drula E."/>
            <person name="Henrissat B."/>
            <person name="Morin E."/>
            <person name="Kohler A."/>
            <person name="Barry K."/>
            <person name="LaButti K."/>
            <person name="Morin E."/>
            <person name="Salamov A."/>
            <person name="Lipzen A."/>
            <person name="Mereny Z."/>
            <person name="Hegedus B."/>
            <person name="Baldrian P."/>
            <person name="Stursova M."/>
            <person name="Weitz H."/>
            <person name="Taylor A."/>
            <person name="Grigoriev I.V."/>
            <person name="Nagy L.G."/>
            <person name="Martin F."/>
            <person name="Kauserud H."/>
        </authorList>
    </citation>
    <scope>NUCLEOTIDE SEQUENCE</scope>
    <source>
        <strain evidence="5">CBHHK002</strain>
    </source>
</reference>
<name>A0AAD7EGB7_9AGAR</name>
<sequence length="307" mass="34052">MAPQFSPRLGPSYTRIGPVGLPHAVHVSGLPHKRRPLDARSTPGRRLTRVLVVGGGLAGIAAAYALQRAGHAVTVLERSESASTPGDGGLRSPPNMTRILNHWGLAPRLALTTVKCPQFRFHQADDALLSIVQLHDDFLRDLIADFVFKLVPFMRAVTPTVHVQRPILESSVCERARVVLVGETAHPVMPAGQHNAALGIEDAETLGALFAHVQTRARCGYTQDWELRKRTMLTCALGAAQEARDARLRRIMAYGDWEHMDEERFREMVSDPCPSYRFRPGDLRRLHECRFGILPSRVRTHHPISGS</sequence>
<dbReference type="PANTHER" id="PTHR13789">
    <property type="entry name" value="MONOOXYGENASE"/>
    <property type="match status" value="1"/>
</dbReference>
<evidence type="ECO:0000259" key="4">
    <source>
        <dbReference type="Pfam" id="PF01266"/>
    </source>
</evidence>
<dbReference type="PANTHER" id="PTHR13789:SF314">
    <property type="entry name" value="FAD-BINDING DOMAIN-CONTAINING PROTEIN"/>
    <property type="match status" value="1"/>
</dbReference>
<dbReference type="SUPFAM" id="SSF51905">
    <property type="entry name" value="FAD/NAD(P)-binding domain"/>
    <property type="match status" value="1"/>
</dbReference>
<evidence type="ECO:0000256" key="1">
    <source>
        <dbReference type="ARBA" id="ARBA00007992"/>
    </source>
</evidence>
<dbReference type="AlphaFoldDB" id="A0AAD7EGB7"/>
<organism evidence="5 6">
    <name type="scientific">Mycena albidolilacea</name>
    <dbReference type="NCBI Taxonomy" id="1033008"/>
    <lineage>
        <taxon>Eukaryota</taxon>
        <taxon>Fungi</taxon>
        <taxon>Dikarya</taxon>
        <taxon>Basidiomycota</taxon>
        <taxon>Agaricomycotina</taxon>
        <taxon>Agaricomycetes</taxon>
        <taxon>Agaricomycetidae</taxon>
        <taxon>Agaricales</taxon>
        <taxon>Marasmiineae</taxon>
        <taxon>Mycenaceae</taxon>
        <taxon>Mycena</taxon>
    </lineage>
</organism>
<evidence type="ECO:0000313" key="5">
    <source>
        <dbReference type="EMBL" id="KAJ7319015.1"/>
    </source>
</evidence>
<evidence type="ECO:0000256" key="3">
    <source>
        <dbReference type="ARBA" id="ARBA00023033"/>
    </source>
</evidence>
<dbReference type="Gene3D" id="3.50.50.60">
    <property type="entry name" value="FAD/NAD(P)-binding domain"/>
    <property type="match status" value="2"/>
</dbReference>
<dbReference type="GO" id="GO:0004497">
    <property type="term" value="F:monooxygenase activity"/>
    <property type="evidence" value="ECO:0007669"/>
    <property type="project" value="UniProtKB-KW"/>
</dbReference>
<dbReference type="Pfam" id="PF01266">
    <property type="entry name" value="DAO"/>
    <property type="match status" value="1"/>
</dbReference>
<keyword evidence="3" id="KW-0503">Monooxygenase</keyword>
<dbReference type="EMBL" id="JARIHO010000055">
    <property type="protein sequence ID" value="KAJ7319015.1"/>
    <property type="molecule type" value="Genomic_DNA"/>
</dbReference>